<dbReference type="GO" id="GO:0043235">
    <property type="term" value="C:receptor complex"/>
    <property type="evidence" value="ECO:0007669"/>
    <property type="project" value="TreeGrafter"/>
</dbReference>
<proteinExistence type="predicted"/>
<dbReference type="PROSITE" id="PS50011">
    <property type="entry name" value="PROTEIN_KINASE_DOM"/>
    <property type="match status" value="1"/>
</dbReference>
<name>A0A8J6EBT2_ELECQ</name>
<keyword evidence="7" id="KW-1185">Reference proteome</keyword>
<dbReference type="SUPFAM" id="SSF56112">
    <property type="entry name" value="Protein kinase-like (PK-like)"/>
    <property type="match status" value="1"/>
</dbReference>
<organism evidence="6 7">
    <name type="scientific">Eleutherodactylus coqui</name>
    <name type="common">Puerto Rican coqui</name>
    <dbReference type="NCBI Taxonomy" id="57060"/>
    <lineage>
        <taxon>Eukaryota</taxon>
        <taxon>Metazoa</taxon>
        <taxon>Chordata</taxon>
        <taxon>Craniata</taxon>
        <taxon>Vertebrata</taxon>
        <taxon>Euteleostomi</taxon>
        <taxon>Amphibia</taxon>
        <taxon>Batrachia</taxon>
        <taxon>Anura</taxon>
        <taxon>Neobatrachia</taxon>
        <taxon>Hyloidea</taxon>
        <taxon>Eleutherodactylidae</taxon>
        <taxon>Eleutherodactylinae</taxon>
        <taxon>Eleutherodactylus</taxon>
        <taxon>Eleutherodactylus</taxon>
    </lineage>
</organism>
<protein>
    <recommendedName>
        <fullName evidence="5">Protein kinase domain-containing protein</fullName>
    </recommendedName>
</protein>
<reference evidence="6" key="1">
    <citation type="thesis" date="2020" institute="ProQuest LLC" country="789 East Eisenhower Parkway, Ann Arbor, MI, USA">
        <title>Comparative Genomics and Chromosome Evolution.</title>
        <authorList>
            <person name="Mudd A.B."/>
        </authorList>
    </citation>
    <scope>NUCLEOTIDE SEQUENCE</scope>
    <source>
        <strain evidence="6">HN-11 Male</strain>
        <tissue evidence="6">Kidney and liver</tissue>
    </source>
</reference>
<dbReference type="AlphaFoldDB" id="A0A8J6EBT2"/>
<evidence type="ECO:0000256" key="2">
    <source>
        <dbReference type="ARBA" id="ARBA00022741"/>
    </source>
</evidence>
<keyword evidence="3 4" id="KW-0067">ATP-binding</keyword>
<dbReference type="GO" id="GO:0016477">
    <property type="term" value="P:cell migration"/>
    <property type="evidence" value="ECO:0007669"/>
    <property type="project" value="TreeGrafter"/>
</dbReference>
<evidence type="ECO:0000259" key="5">
    <source>
        <dbReference type="PROSITE" id="PS50011"/>
    </source>
</evidence>
<comment type="subcellular location">
    <subcellularLocation>
        <location evidence="1">Membrane</location>
        <topology evidence="1">Single-pass type I membrane protein</topology>
    </subcellularLocation>
</comment>
<dbReference type="GO" id="GO:0006909">
    <property type="term" value="P:phagocytosis"/>
    <property type="evidence" value="ECO:0007669"/>
    <property type="project" value="TreeGrafter"/>
</dbReference>
<dbReference type="InterPro" id="IPR050122">
    <property type="entry name" value="RTK"/>
</dbReference>
<dbReference type="Gene3D" id="3.30.200.20">
    <property type="entry name" value="Phosphorylase Kinase, domain 1"/>
    <property type="match status" value="1"/>
</dbReference>
<keyword evidence="2 4" id="KW-0547">Nucleotide-binding</keyword>
<dbReference type="InterPro" id="IPR017441">
    <property type="entry name" value="Protein_kinase_ATP_BS"/>
</dbReference>
<sequence length="127" mass="14278">HAFVSSDDSDTVVYKAKKSYSRKGIEVTLSTLGISEDLQQKLEDVMVERNLLSLGKVLGEGEFGSVMEGELRYPDDTAHKVAVKTMKLDNFSQREIEEFLSEAACMKDFNHPNVIKLLGNVYTYILL</sequence>
<dbReference type="InterPro" id="IPR011009">
    <property type="entry name" value="Kinase-like_dom_sf"/>
</dbReference>
<dbReference type="GO" id="GO:0005886">
    <property type="term" value="C:plasma membrane"/>
    <property type="evidence" value="ECO:0007669"/>
    <property type="project" value="TreeGrafter"/>
</dbReference>
<dbReference type="InterPro" id="IPR001245">
    <property type="entry name" value="Ser-Thr/Tyr_kinase_cat_dom"/>
</dbReference>
<dbReference type="GO" id="GO:0004714">
    <property type="term" value="F:transmembrane receptor protein tyrosine kinase activity"/>
    <property type="evidence" value="ECO:0007669"/>
    <property type="project" value="TreeGrafter"/>
</dbReference>
<accession>A0A8J6EBT2</accession>
<dbReference type="PROSITE" id="PS00107">
    <property type="entry name" value="PROTEIN_KINASE_ATP"/>
    <property type="match status" value="1"/>
</dbReference>
<dbReference type="OrthoDB" id="4062651at2759"/>
<dbReference type="PANTHER" id="PTHR24416:SF257">
    <property type="entry name" value="TYROSINE-PROTEIN KINASE MER"/>
    <property type="match status" value="1"/>
</dbReference>
<evidence type="ECO:0000256" key="3">
    <source>
        <dbReference type="ARBA" id="ARBA00022840"/>
    </source>
</evidence>
<dbReference type="EMBL" id="WNTK01028522">
    <property type="protein sequence ID" value="KAG9461126.1"/>
    <property type="molecule type" value="Genomic_DNA"/>
</dbReference>
<comment type="caution">
    <text evidence="6">The sequence shown here is derived from an EMBL/GenBank/DDBJ whole genome shotgun (WGS) entry which is preliminary data.</text>
</comment>
<dbReference type="GO" id="GO:0007399">
    <property type="term" value="P:nervous system development"/>
    <property type="evidence" value="ECO:0007669"/>
    <property type="project" value="TreeGrafter"/>
</dbReference>
<dbReference type="FunFam" id="3.30.200.20:FF:000509">
    <property type="entry name" value="Tyrosine-protein kinase receptor UFO"/>
    <property type="match status" value="1"/>
</dbReference>
<dbReference type="Proteomes" id="UP000770717">
    <property type="component" value="Unassembled WGS sequence"/>
</dbReference>
<evidence type="ECO:0000313" key="7">
    <source>
        <dbReference type="Proteomes" id="UP000770717"/>
    </source>
</evidence>
<dbReference type="Pfam" id="PF07714">
    <property type="entry name" value="PK_Tyr_Ser-Thr"/>
    <property type="match status" value="1"/>
</dbReference>
<dbReference type="PANTHER" id="PTHR24416">
    <property type="entry name" value="TYROSINE-PROTEIN KINASE RECEPTOR"/>
    <property type="match status" value="1"/>
</dbReference>
<dbReference type="GO" id="GO:0007169">
    <property type="term" value="P:cell surface receptor protein tyrosine kinase signaling pathway"/>
    <property type="evidence" value="ECO:0007669"/>
    <property type="project" value="TreeGrafter"/>
</dbReference>
<feature type="binding site" evidence="4">
    <location>
        <position position="84"/>
    </location>
    <ligand>
        <name>ATP</name>
        <dbReference type="ChEBI" id="CHEBI:30616"/>
    </ligand>
</feature>
<evidence type="ECO:0000313" key="6">
    <source>
        <dbReference type="EMBL" id="KAG9461126.1"/>
    </source>
</evidence>
<feature type="non-terminal residue" evidence="6">
    <location>
        <position position="127"/>
    </location>
</feature>
<dbReference type="InterPro" id="IPR000719">
    <property type="entry name" value="Prot_kinase_dom"/>
</dbReference>
<gene>
    <name evidence="6" type="ORF">GDO78_018025</name>
</gene>
<feature type="domain" description="Protein kinase" evidence="5">
    <location>
        <begin position="52"/>
        <end position="127"/>
    </location>
</feature>
<evidence type="ECO:0000256" key="4">
    <source>
        <dbReference type="PROSITE-ProRule" id="PRU10141"/>
    </source>
</evidence>
<dbReference type="GO" id="GO:0005524">
    <property type="term" value="F:ATP binding"/>
    <property type="evidence" value="ECO:0007669"/>
    <property type="project" value="UniProtKB-UniRule"/>
</dbReference>
<evidence type="ECO:0000256" key="1">
    <source>
        <dbReference type="ARBA" id="ARBA00004479"/>
    </source>
</evidence>